<keyword evidence="2" id="KW-1185">Reference proteome</keyword>
<evidence type="ECO:0000313" key="2">
    <source>
        <dbReference type="Proteomes" id="UP001419084"/>
    </source>
</evidence>
<evidence type="ECO:0000313" key="1">
    <source>
        <dbReference type="EMBL" id="GLB31867.1"/>
    </source>
</evidence>
<gene>
    <name evidence="1" type="ORF">LAD12857_37900</name>
</gene>
<dbReference type="PANTHER" id="PTHR30160:SF1">
    <property type="entry name" value="LIPOPOLYSACCHARIDE 1,2-N-ACETYLGLUCOSAMINETRANSFERASE-RELATED"/>
    <property type="match status" value="1"/>
</dbReference>
<reference evidence="1 2" key="1">
    <citation type="journal article" date="2024" name="Int. J. Syst. Evol. Microbiol.">
        <title>Lacrimispora brassicae sp. nov. isolated from fermented cabbage, and proposal of Clostridium indicum Gundawar et al. 2019 and Clostridium methoxybenzovorans Mechichi et al. 1999 as heterotypic synonyms of Lacrimispora amygdalina (Parshina et al. 2003) Haas and Blanchard 2020 and Lacrimispora indolis (McClung and McCoy 1957) Haas and Blanchard 2020, respectively.</title>
        <authorList>
            <person name="Kobayashi H."/>
            <person name="Tanizawa Y."/>
            <person name="Sakamoto M."/>
            <person name="Ohkuma M."/>
            <person name="Tohno M."/>
        </authorList>
    </citation>
    <scope>NUCLEOTIDE SEQUENCE [LARGE SCALE GENOMIC DNA]</scope>
    <source>
        <strain evidence="1 2">DSM 12857</strain>
    </source>
</reference>
<sequence length="385" mass="45268">MGNLLNKIKKIKSRFIDEIFIFKHAHLVRNIIESIEDDIIPGDERKENYIYISFRPTGGFGDYIISSKLLDEIKEMVPCKIDVFCENVEYGLAVYGKREDTNVLPINTFYSQMWKYDLALTVEHFVHIERQNPNKISRISPEFMDKLNSLDKGYRTYYPAIEQQWFRESMHFRRCELKGINRWSELRHGNVFKIEDQKTWIPLEEKYIDRIKELGLDSKTYITINRGADSMGRSKMQTKVWPLDYYVEFVKLFKKEFSDIHVIQIGAKSNIEVEGVDQCIFGESLETTKWILKKSLLHLDCEGGLVHLATQFDTKCVVIFGPTPKHFYGYPQNINLVYDGCNNCMGSHPDWAFECYRGFDKPECMYKITPKIVMSSVRDFLLVQR</sequence>
<name>A0ABQ5MAM3_9FIRM</name>
<evidence type="ECO:0008006" key="3">
    <source>
        <dbReference type="Google" id="ProtNLM"/>
    </source>
</evidence>
<organism evidence="1 2">
    <name type="scientific">Lacrimispora amygdalina</name>
    <dbReference type="NCBI Taxonomy" id="253257"/>
    <lineage>
        <taxon>Bacteria</taxon>
        <taxon>Bacillati</taxon>
        <taxon>Bacillota</taxon>
        <taxon>Clostridia</taxon>
        <taxon>Lachnospirales</taxon>
        <taxon>Lachnospiraceae</taxon>
        <taxon>Lacrimispora</taxon>
    </lineage>
</organism>
<dbReference type="Gene3D" id="3.40.50.2000">
    <property type="entry name" value="Glycogen Phosphorylase B"/>
    <property type="match status" value="1"/>
</dbReference>
<comment type="caution">
    <text evidence="1">The sequence shown here is derived from an EMBL/GenBank/DDBJ whole genome shotgun (WGS) entry which is preliminary data.</text>
</comment>
<dbReference type="Proteomes" id="UP001419084">
    <property type="component" value="Unassembled WGS sequence"/>
</dbReference>
<dbReference type="InterPro" id="IPR051199">
    <property type="entry name" value="LPS_LOS_Heptosyltrfase"/>
</dbReference>
<accession>A0ABQ5MAM3</accession>
<proteinExistence type="predicted"/>
<dbReference type="PANTHER" id="PTHR30160">
    <property type="entry name" value="TETRAACYLDISACCHARIDE 4'-KINASE-RELATED"/>
    <property type="match status" value="1"/>
</dbReference>
<dbReference type="SUPFAM" id="SSF53756">
    <property type="entry name" value="UDP-Glycosyltransferase/glycogen phosphorylase"/>
    <property type="match status" value="1"/>
</dbReference>
<protein>
    <recommendedName>
        <fullName evidence="3">Glycosyltransferase family 9 protein</fullName>
    </recommendedName>
</protein>
<dbReference type="RefSeq" id="WP_346065987.1">
    <property type="nucleotide sequence ID" value="NZ_BRPJ01000081.1"/>
</dbReference>
<dbReference type="EMBL" id="BRPJ01000081">
    <property type="protein sequence ID" value="GLB31867.1"/>
    <property type="molecule type" value="Genomic_DNA"/>
</dbReference>